<keyword evidence="2" id="KW-0808">Transferase</keyword>
<dbReference type="NCBIfam" id="NF045887">
    <property type="entry name" value="PhCholSynPs"/>
    <property type="match status" value="1"/>
</dbReference>
<dbReference type="GO" id="GO:0016020">
    <property type="term" value="C:membrane"/>
    <property type="evidence" value="ECO:0007669"/>
    <property type="project" value="InterPro"/>
</dbReference>
<gene>
    <name evidence="2" type="primary">pcs</name>
</gene>
<evidence type="ECO:0000313" key="2">
    <source>
        <dbReference type="EMBL" id="ADW77212.1"/>
    </source>
</evidence>
<evidence type="ECO:0000256" key="1">
    <source>
        <dbReference type="SAM" id="Phobius"/>
    </source>
</evidence>
<reference evidence="2" key="1">
    <citation type="journal article" date="2011" name="Can. J. Microbiol.">
        <title>Gene cloning, structural gene and promoter identification, and active assay of the phosphatidylcholine synthase of Pseudomonas sp. strain 593.</title>
        <authorList>
            <person name="He H."/>
            <person name="Wu B."/>
            <person name="Xiong M."/>
            <person name="Li Y."/>
            <person name="Wu W."/>
            <person name="Wang X."/>
        </authorList>
    </citation>
    <scope>NUCLEOTIDE SEQUENCE</scope>
    <source>
        <strain evidence="2">593</strain>
    </source>
</reference>
<feature type="transmembrane region" description="Helical" evidence="1">
    <location>
        <begin position="166"/>
        <end position="185"/>
    </location>
</feature>
<feature type="transmembrane region" description="Helical" evidence="1">
    <location>
        <begin position="192"/>
        <end position="210"/>
    </location>
</feature>
<keyword evidence="1" id="KW-1133">Transmembrane helix</keyword>
<feature type="transmembrane region" description="Helical" evidence="1">
    <location>
        <begin position="142"/>
        <end position="160"/>
    </location>
</feature>
<feature type="transmembrane region" description="Helical" evidence="1">
    <location>
        <begin position="272"/>
        <end position="293"/>
    </location>
</feature>
<dbReference type="Gene3D" id="1.20.120.1760">
    <property type="match status" value="1"/>
</dbReference>
<dbReference type="EC" id="2.7.8.24" evidence="2"/>
<feature type="transmembrane region" description="Helical" evidence="1">
    <location>
        <begin position="216"/>
        <end position="235"/>
    </location>
</feature>
<dbReference type="BRENDA" id="2.7.8.24">
    <property type="organism ID" value="5085"/>
</dbReference>
<keyword evidence="1" id="KW-0812">Transmembrane</keyword>
<organism evidence="2">
    <name type="scientific">Pseudomonas sp. 593(2011)</name>
    <dbReference type="NCBI Taxonomy" id="947933"/>
    <lineage>
        <taxon>Bacteria</taxon>
        <taxon>Pseudomonadati</taxon>
        <taxon>Pseudomonadota</taxon>
        <taxon>Gammaproteobacteria</taxon>
        <taxon>Pseudomonadales</taxon>
        <taxon>Pseudomonadaceae</taxon>
        <taxon>Pseudomonas</taxon>
    </lineage>
</organism>
<feature type="transmembrane region" description="Helical" evidence="1">
    <location>
        <begin position="247"/>
        <end position="266"/>
    </location>
</feature>
<keyword evidence="1" id="KW-0472">Membrane</keyword>
<accession>E9NR86</accession>
<dbReference type="InterPro" id="IPR000462">
    <property type="entry name" value="CDP-OH_P_trans"/>
</dbReference>
<sequence length="298" mass="33159">MASPGRNGVCCRLHRRTVRCEKNRLNSAASPVFPCAVVRQGWTTVLGSSPAPAVQRKRADVNLILSPMNLSKAKAWSAHAVTSSGVILALLALLALVDNKPQACLLWLGVALLVDGLDGTLARKFDVKAVLPHFDGSTLDLVIDYLTYVFIPAIFIYRYVPLPVHTELLAVGVILVSSLFCFCNVNMKSKDNYFVGFPAAWNVVAVYFFVLDLHPWVSFVTVLVLAALTLTRMKFLHPFRVRQFMPLNIAVTFVWMLSSALLILQQPTDQPWLLGLWFAASAYFVGVCVWRTAMEWFN</sequence>
<dbReference type="GO" id="GO:0050520">
    <property type="term" value="F:phosphatidylcholine synthase activity"/>
    <property type="evidence" value="ECO:0007669"/>
    <property type="project" value="UniProtKB-EC"/>
</dbReference>
<dbReference type="AlphaFoldDB" id="E9NR86"/>
<dbReference type="Pfam" id="PF01066">
    <property type="entry name" value="CDP-OH_P_transf"/>
    <property type="match status" value="1"/>
</dbReference>
<feature type="transmembrane region" description="Helical" evidence="1">
    <location>
        <begin position="76"/>
        <end position="97"/>
    </location>
</feature>
<dbReference type="GO" id="GO:0008654">
    <property type="term" value="P:phospholipid biosynthetic process"/>
    <property type="evidence" value="ECO:0007669"/>
    <property type="project" value="InterPro"/>
</dbReference>
<name>E9NR86_9PSED</name>
<dbReference type="EMBL" id="HQ699619">
    <property type="protein sequence ID" value="ADW77212.1"/>
    <property type="molecule type" value="Genomic_DNA"/>
</dbReference>
<protein>
    <submittedName>
        <fullName evidence="2">Phosphatidylcholine synthase</fullName>
        <ecNumber evidence="2">2.7.8.24</ecNumber>
    </submittedName>
</protein>
<dbReference type="InterPro" id="IPR043130">
    <property type="entry name" value="CDP-OH_PTrfase_TM_dom"/>
</dbReference>
<proteinExistence type="predicted"/>